<organism evidence="1 2">
    <name type="scientific">Gigaspora margarita</name>
    <dbReference type="NCBI Taxonomy" id="4874"/>
    <lineage>
        <taxon>Eukaryota</taxon>
        <taxon>Fungi</taxon>
        <taxon>Fungi incertae sedis</taxon>
        <taxon>Mucoromycota</taxon>
        <taxon>Glomeromycotina</taxon>
        <taxon>Glomeromycetes</taxon>
        <taxon>Diversisporales</taxon>
        <taxon>Gigasporaceae</taxon>
        <taxon>Gigaspora</taxon>
    </lineage>
</organism>
<accession>A0ABN7XLQ2</accession>
<name>A0ABN7XLQ2_GIGMA</name>
<comment type="caution">
    <text evidence="1">The sequence shown here is derived from an EMBL/GenBank/DDBJ whole genome shotgun (WGS) entry which is preliminary data.</text>
</comment>
<feature type="non-terminal residue" evidence="1">
    <location>
        <position position="1"/>
    </location>
</feature>
<dbReference type="Proteomes" id="UP000789901">
    <property type="component" value="Unassembled WGS sequence"/>
</dbReference>
<evidence type="ECO:0000313" key="1">
    <source>
        <dbReference type="EMBL" id="CAG8855670.1"/>
    </source>
</evidence>
<dbReference type="EMBL" id="CAJVQB010151879">
    <property type="protein sequence ID" value="CAG8855670.1"/>
    <property type="molecule type" value="Genomic_DNA"/>
</dbReference>
<proteinExistence type="predicted"/>
<protein>
    <submittedName>
        <fullName evidence="1">24068_t:CDS:1</fullName>
    </submittedName>
</protein>
<reference evidence="1 2" key="1">
    <citation type="submission" date="2021-06" db="EMBL/GenBank/DDBJ databases">
        <authorList>
            <person name="Kallberg Y."/>
            <person name="Tangrot J."/>
            <person name="Rosling A."/>
        </authorList>
    </citation>
    <scope>NUCLEOTIDE SEQUENCE [LARGE SCALE GENOMIC DNA]</scope>
    <source>
        <strain evidence="1 2">120-4 pot B 10/14</strain>
    </source>
</reference>
<sequence length="116" mass="13340">HEVAMTLATECKKLLPSSFNFSKITSLNEQREVVAKATLYHIHTCNANEHACEIFNINTLNPEFANQYSYQNIYQHYYKESLNLYPAPTLSSSSLRQFKSIIQPTLNYAIFEKNGT</sequence>
<feature type="non-terminal residue" evidence="1">
    <location>
        <position position="116"/>
    </location>
</feature>
<evidence type="ECO:0000313" key="2">
    <source>
        <dbReference type="Proteomes" id="UP000789901"/>
    </source>
</evidence>
<gene>
    <name evidence="1" type="ORF">GMARGA_LOCUS44491</name>
</gene>
<keyword evidence="2" id="KW-1185">Reference proteome</keyword>